<evidence type="ECO:0000313" key="2">
    <source>
        <dbReference type="Proteomes" id="UP001472074"/>
    </source>
</evidence>
<dbReference type="RefSeq" id="WP_342025720.1">
    <property type="nucleotide sequence ID" value="NZ_CP151651.1"/>
</dbReference>
<dbReference type="EMBL" id="CP151651">
    <property type="protein sequence ID" value="WZP07171.1"/>
    <property type="molecule type" value="Genomic_DNA"/>
</dbReference>
<proteinExistence type="predicted"/>
<name>A0ABZ2ZIM0_9BACI</name>
<keyword evidence="2" id="KW-1185">Reference proteome</keyword>
<evidence type="ECO:0000313" key="1">
    <source>
        <dbReference type="EMBL" id="WZP07171.1"/>
    </source>
</evidence>
<gene>
    <name evidence="1" type="ORF">AADC60_24475</name>
</gene>
<accession>A0ABZ2ZIM0</accession>
<organism evidence="1 2">
    <name type="scientific">Cytobacillus pseudoceanisediminis</name>
    <dbReference type="NCBI Taxonomy" id="3051614"/>
    <lineage>
        <taxon>Bacteria</taxon>
        <taxon>Bacillati</taxon>
        <taxon>Bacillota</taxon>
        <taxon>Bacilli</taxon>
        <taxon>Bacillales</taxon>
        <taxon>Bacillaceae</taxon>
        <taxon>Cytobacillus</taxon>
    </lineage>
</organism>
<dbReference type="Proteomes" id="UP001472074">
    <property type="component" value="Chromosome"/>
</dbReference>
<reference evidence="1 2" key="1">
    <citation type="submission" date="2024-04" db="EMBL/GenBank/DDBJ databases">
        <title>Screening of coral probiotics and analysis of their probiotic properties.</title>
        <authorList>
            <person name="Wang S."/>
        </authorList>
    </citation>
    <scope>NUCLEOTIDE SEQUENCE [LARGE SCALE GENOMIC DNA]</scope>
    <source>
        <strain evidence="1 2">GXU-Z9</strain>
    </source>
</reference>
<protein>
    <submittedName>
        <fullName evidence="1">Uncharacterized protein</fullName>
    </submittedName>
</protein>
<sequence>MADTISVNYPYDQQGWYLSTQQYYVRMSKYGYIPSDPLYRYVFDTGKTKFIEGSTTIRIYEQEYEAYKASVSPY</sequence>